<dbReference type="AlphaFoldDB" id="A0A2N6Q5H4"/>
<dbReference type="RefSeq" id="WP_102188390.1">
    <property type="nucleotide sequence ID" value="NZ_PNGI01000011.1"/>
</dbReference>
<dbReference type="EMBL" id="PNGI01000011">
    <property type="protein sequence ID" value="PMC10259.1"/>
    <property type="molecule type" value="Genomic_DNA"/>
</dbReference>
<name>A0A2N6Q5H4_9BACT</name>
<proteinExistence type="predicted"/>
<evidence type="ECO:0000313" key="2">
    <source>
        <dbReference type="Proteomes" id="UP000235661"/>
    </source>
</evidence>
<dbReference type="Pfam" id="PF13366">
    <property type="entry name" value="PDDEXK_3"/>
    <property type="match status" value="1"/>
</dbReference>
<sequence>MLLYRDITDKIIEAFYEVCHNLAIGYAEKVYEHAFVYELKQRGLLVAEQVPLQVTYKEKLIVGNFVADIIVNDVIILELKAVTTITNEHVAQLINYLTTTKKQVGFVFNFCGDRKFVRRIGPVVCDDEHRIITD</sequence>
<dbReference type="Proteomes" id="UP000235661">
    <property type="component" value="Unassembled WGS sequence"/>
</dbReference>
<reference evidence="1 2" key="1">
    <citation type="submission" date="2017-09" db="EMBL/GenBank/DDBJ databases">
        <title>Bacterial strain isolated from the female urinary microbiota.</title>
        <authorList>
            <person name="Thomas-White K."/>
            <person name="Kumar N."/>
            <person name="Forster S."/>
            <person name="Putonti C."/>
            <person name="Lawley T."/>
            <person name="Wolfe A.J."/>
        </authorList>
    </citation>
    <scope>NUCLEOTIDE SEQUENCE [LARGE SCALE GENOMIC DNA]</scope>
    <source>
        <strain evidence="1 2">UMB0818</strain>
    </source>
</reference>
<dbReference type="InterPro" id="IPR026350">
    <property type="entry name" value="GxxExxY"/>
</dbReference>
<accession>A0A2N6Q5H4</accession>
<protein>
    <submittedName>
        <fullName evidence="1">GxxExxY protein</fullName>
    </submittedName>
</protein>
<comment type="caution">
    <text evidence="1">The sequence shown here is derived from an EMBL/GenBank/DDBJ whole genome shotgun (WGS) entry which is preliminary data.</text>
</comment>
<dbReference type="NCBIfam" id="TIGR04256">
    <property type="entry name" value="GxxExxY"/>
    <property type="match status" value="1"/>
</dbReference>
<evidence type="ECO:0000313" key="1">
    <source>
        <dbReference type="EMBL" id="PMC10259.1"/>
    </source>
</evidence>
<organism evidence="1 2">
    <name type="scientific">Hoylesella timonensis</name>
    <dbReference type="NCBI Taxonomy" id="386414"/>
    <lineage>
        <taxon>Bacteria</taxon>
        <taxon>Pseudomonadati</taxon>
        <taxon>Bacteroidota</taxon>
        <taxon>Bacteroidia</taxon>
        <taxon>Bacteroidales</taxon>
        <taxon>Prevotellaceae</taxon>
        <taxon>Hoylesella</taxon>
    </lineage>
</organism>
<gene>
    <name evidence="1" type="ORF">CJ232_06280</name>
</gene>